<dbReference type="Gene3D" id="1.10.287.130">
    <property type="match status" value="1"/>
</dbReference>
<dbReference type="CDD" id="cd17546">
    <property type="entry name" value="REC_hyHK_CKI1_RcsC-like"/>
    <property type="match status" value="1"/>
</dbReference>
<keyword evidence="8" id="KW-0067">ATP-binding</keyword>
<evidence type="ECO:0000256" key="11">
    <source>
        <dbReference type="ARBA" id="ARBA00023136"/>
    </source>
</evidence>
<dbReference type="AlphaFoldDB" id="A0A239CSA7"/>
<dbReference type="InterPro" id="IPR004358">
    <property type="entry name" value="Sig_transdc_His_kin-like_C"/>
</dbReference>
<evidence type="ECO:0000256" key="14">
    <source>
        <dbReference type="SAM" id="MobiDB-lite"/>
    </source>
</evidence>
<evidence type="ECO:0000256" key="12">
    <source>
        <dbReference type="PROSITE-ProRule" id="PRU00169"/>
    </source>
</evidence>
<organism evidence="18 19">
    <name type="scientific">Pontibacter ummariensis</name>
    <dbReference type="NCBI Taxonomy" id="1610492"/>
    <lineage>
        <taxon>Bacteria</taxon>
        <taxon>Pseudomonadati</taxon>
        <taxon>Bacteroidota</taxon>
        <taxon>Cytophagia</taxon>
        <taxon>Cytophagales</taxon>
        <taxon>Hymenobacteraceae</taxon>
        <taxon>Pontibacter</taxon>
    </lineage>
</organism>
<dbReference type="CDD" id="cd16922">
    <property type="entry name" value="HATPase_EvgS-ArcB-TorS-like"/>
    <property type="match status" value="1"/>
</dbReference>
<comment type="catalytic activity">
    <reaction evidence="1">
        <text>ATP + protein L-histidine = ADP + protein N-phospho-L-histidine.</text>
        <dbReference type="EC" id="2.7.13.3"/>
    </reaction>
</comment>
<keyword evidence="11 15" id="KW-0472">Membrane</keyword>
<sequence length="878" mass="97974">MKKLGDSIRVKVVIGFGLALSIFVFAIYLTYTSFTQLLHSVNVLSKPNRKLIELQHTLATISTAESAIRAYTLTTKEEHFKSYLCHLDTIQNQIDSLQLLMKNSPQELAQVDSVSALLKEKQKSMERFVALKKQQKKNNYSNKALQQIASTAEEKPLATTITQHTTTTISDRLSLHQQEDEQKETRREKEKPRENKRGLFSRIFSKKEKQVPEDTMPPKVIVPQLNVTREVAIDTSASTAPVAPLAKVRRILHNVQREADQKEEQLEAEELALLQNDKQIMDQVRDMMYKLEHYEQDQARQNAEQVKAVAHETSVTLLIIGLLGLGSGGAFMLLILRDVTRSDNYKSRLIKAQKEAVQLARAKEAFVANMSHEMRTPLNVILGFTQQLNHTALDTQQQEHLQAVNGAGQHLLHIVNDVLDLSKIEAGKLDITPTPFSLKQLLTEVEQAFALKASSKHIAFKCQAEETIPDALQGDVLRLKQVMFNLVDNAIKFTHEGQVQVNAKLKSRRRSRVVVSITVADTGIGIPEERLQHVFGEFNQADDSILRKYGGTGLGLSISKKLVEIQGGTLSVSSQHNRGTAFTVVLPLQESKETVPATPAVAVPQAPAFNGYTALVVDDDAYSRTLCNLILSRWGIEVHLANDGQEALALVQQHQYDVVLTDIQLPGMSGKTVARNIRKQDKKVPIIALTANVLSNDSDFFKNTPIKTHLLKPYTEQELHQKLAETLPTLPVTIAPDKEQVEAQPNEPTGETGLYSLHEMRLFTGQDNQTLAAVLEVLLADQQQSLEQLSAVAKQEDWEKAGNIAHKMLTGFRHLQAYTVIPHLQELEQVLHGAKANTKDLQKVVAETEQKTQRVLAALQKELEALRRSVAQQAQAIA</sequence>
<evidence type="ECO:0000259" key="16">
    <source>
        <dbReference type="PROSITE" id="PS50109"/>
    </source>
</evidence>
<dbReference type="FunFam" id="3.30.565.10:FF:000010">
    <property type="entry name" value="Sensor histidine kinase RcsC"/>
    <property type="match status" value="1"/>
</dbReference>
<evidence type="ECO:0000256" key="5">
    <source>
        <dbReference type="ARBA" id="ARBA00022553"/>
    </source>
</evidence>
<feature type="compositionally biased region" description="Basic and acidic residues" evidence="14">
    <location>
        <begin position="173"/>
        <end position="197"/>
    </location>
</feature>
<evidence type="ECO:0000256" key="2">
    <source>
        <dbReference type="ARBA" id="ARBA00004651"/>
    </source>
</evidence>
<feature type="domain" description="Response regulatory" evidence="17">
    <location>
        <begin position="613"/>
        <end position="727"/>
    </location>
</feature>
<evidence type="ECO:0000313" key="19">
    <source>
        <dbReference type="Proteomes" id="UP000198432"/>
    </source>
</evidence>
<dbReference type="InterPro" id="IPR003594">
    <property type="entry name" value="HATPase_dom"/>
</dbReference>
<dbReference type="OrthoDB" id="9797097at2"/>
<dbReference type="InterPro" id="IPR036097">
    <property type="entry name" value="HisK_dim/P_sf"/>
</dbReference>
<dbReference type="Pfam" id="PF00072">
    <property type="entry name" value="Response_reg"/>
    <property type="match status" value="1"/>
</dbReference>
<dbReference type="Pfam" id="PF05227">
    <property type="entry name" value="CHASE3"/>
    <property type="match status" value="1"/>
</dbReference>
<dbReference type="RefSeq" id="WP_089318099.1">
    <property type="nucleotide sequence ID" value="NZ_FZOQ01000003.1"/>
</dbReference>
<evidence type="ECO:0000256" key="7">
    <source>
        <dbReference type="ARBA" id="ARBA00022741"/>
    </source>
</evidence>
<keyword evidence="13" id="KW-0175">Coiled coil</keyword>
<dbReference type="GO" id="GO:0005886">
    <property type="term" value="C:plasma membrane"/>
    <property type="evidence" value="ECO:0007669"/>
    <property type="project" value="UniProtKB-SubCell"/>
</dbReference>
<dbReference type="EC" id="2.7.13.3" evidence="3"/>
<feature type="domain" description="Histidine kinase" evidence="16">
    <location>
        <begin position="369"/>
        <end position="590"/>
    </location>
</feature>
<dbReference type="SMART" id="SM00388">
    <property type="entry name" value="HisKA"/>
    <property type="match status" value="1"/>
</dbReference>
<evidence type="ECO:0000256" key="3">
    <source>
        <dbReference type="ARBA" id="ARBA00012438"/>
    </source>
</evidence>
<dbReference type="SUPFAM" id="SSF47384">
    <property type="entry name" value="Homodimeric domain of signal transducing histidine kinase"/>
    <property type="match status" value="1"/>
</dbReference>
<keyword evidence="7" id="KW-0547">Nucleotide-binding</keyword>
<evidence type="ECO:0000259" key="17">
    <source>
        <dbReference type="PROSITE" id="PS50110"/>
    </source>
</evidence>
<dbReference type="SUPFAM" id="SSF47226">
    <property type="entry name" value="Histidine-containing phosphotransfer domain, HPT domain"/>
    <property type="match status" value="1"/>
</dbReference>
<feature type="region of interest" description="Disordered" evidence="14">
    <location>
        <begin position="165"/>
        <end position="197"/>
    </location>
</feature>
<evidence type="ECO:0000256" key="15">
    <source>
        <dbReference type="SAM" id="Phobius"/>
    </source>
</evidence>
<proteinExistence type="predicted"/>
<dbReference type="Proteomes" id="UP000198432">
    <property type="component" value="Unassembled WGS sequence"/>
</dbReference>
<dbReference type="PROSITE" id="PS50109">
    <property type="entry name" value="HIS_KIN"/>
    <property type="match status" value="1"/>
</dbReference>
<comment type="subcellular location">
    <subcellularLocation>
        <location evidence="2">Cell membrane</location>
        <topology evidence="2">Multi-pass membrane protein</topology>
    </subcellularLocation>
</comment>
<dbReference type="Gene3D" id="3.40.50.2300">
    <property type="match status" value="1"/>
</dbReference>
<dbReference type="Gene3D" id="3.30.565.10">
    <property type="entry name" value="Histidine kinase-like ATPase, C-terminal domain"/>
    <property type="match status" value="1"/>
</dbReference>
<dbReference type="InterPro" id="IPR036890">
    <property type="entry name" value="HATPase_C_sf"/>
</dbReference>
<evidence type="ECO:0000256" key="10">
    <source>
        <dbReference type="ARBA" id="ARBA00023012"/>
    </source>
</evidence>
<dbReference type="InterPro" id="IPR001789">
    <property type="entry name" value="Sig_transdc_resp-reg_receiver"/>
</dbReference>
<reference evidence="19" key="1">
    <citation type="submission" date="2017-06" db="EMBL/GenBank/DDBJ databases">
        <authorList>
            <person name="Varghese N."/>
            <person name="Submissions S."/>
        </authorList>
    </citation>
    <scope>NUCLEOTIDE SEQUENCE [LARGE SCALE GENOMIC DNA]</scope>
    <source>
        <strain evidence="19">NKM1</strain>
    </source>
</reference>
<evidence type="ECO:0000256" key="13">
    <source>
        <dbReference type="SAM" id="Coils"/>
    </source>
</evidence>
<accession>A0A239CSA7</accession>
<evidence type="ECO:0000256" key="9">
    <source>
        <dbReference type="ARBA" id="ARBA00022989"/>
    </source>
</evidence>
<evidence type="ECO:0000256" key="4">
    <source>
        <dbReference type="ARBA" id="ARBA00022475"/>
    </source>
</evidence>
<name>A0A239CSA7_9BACT</name>
<dbReference type="PANTHER" id="PTHR45339:SF1">
    <property type="entry name" value="HYBRID SIGNAL TRANSDUCTION HISTIDINE KINASE J"/>
    <property type="match status" value="1"/>
</dbReference>
<dbReference type="SUPFAM" id="SSF52172">
    <property type="entry name" value="CheY-like"/>
    <property type="match status" value="1"/>
</dbReference>
<feature type="modified residue" description="4-aspartylphosphate" evidence="12">
    <location>
        <position position="662"/>
    </location>
</feature>
<dbReference type="InterPro" id="IPR003661">
    <property type="entry name" value="HisK_dim/P_dom"/>
</dbReference>
<dbReference type="PANTHER" id="PTHR45339">
    <property type="entry name" value="HYBRID SIGNAL TRANSDUCTION HISTIDINE KINASE J"/>
    <property type="match status" value="1"/>
</dbReference>
<dbReference type="Gene3D" id="1.20.120.160">
    <property type="entry name" value="HPT domain"/>
    <property type="match status" value="1"/>
</dbReference>
<dbReference type="SMART" id="SM00387">
    <property type="entry name" value="HATPase_c"/>
    <property type="match status" value="1"/>
</dbReference>
<dbReference type="CDD" id="cd00082">
    <property type="entry name" value="HisKA"/>
    <property type="match status" value="1"/>
</dbReference>
<dbReference type="SUPFAM" id="SSF55874">
    <property type="entry name" value="ATPase domain of HSP90 chaperone/DNA topoisomerase II/histidine kinase"/>
    <property type="match status" value="1"/>
</dbReference>
<evidence type="ECO:0000313" key="18">
    <source>
        <dbReference type="EMBL" id="SNS22977.1"/>
    </source>
</evidence>
<keyword evidence="9 15" id="KW-1133">Transmembrane helix</keyword>
<dbReference type="SMART" id="SM00448">
    <property type="entry name" value="REC"/>
    <property type="match status" value="1"/>
</dbReference>
<dbReference type="PROSITE" id="PS50110">
    <property type="entry name" value="RESPONSE_REGULATORY"/>
    <property type="match status" value="1"/>
</dbReference>
<dbReference type="Pfam" id="PF00512">
    <property type="entry name" value="HisKA"/>
    <property type="match status" value="1"/>
</dbReference>
<dbReference type="InterPro" id="IPR011006">
    <property type="entry name" value="CheY-like_superfamily"/>
</dbReference>
<dbReference type="InterPro" id="IPR007891">
    <property type="entry name" value="CHASE3"/>
</dbReference>
<feature type="coiled-coil region" evidence="13">
    <location>
        <begin position="824"/>
        <end position="876"/>
    </location>
</feature>
<dbReference type="GO" id="GO:0000155">
    <property type="term" value="F:phosphorelay sensor kinase activity"/>
    <property type="evidence" value="ECO:0007669"/>
    <property type="project" value="InterPro"/>
</dbReference>
<dbReference type="EMBL" id="FZOQ01000003">
    <property type="protein sequence ID" value="SNS22977.1"/>
    <property type="molecule type" value="Genomic_DNA"/>
</dbReference>
<keyword evidence="10" id="KW-0902">Two-component regulatory system</keyword>
<keyword evidence="6 15" id="KW-0812">Transmembrane</keyword>
<protein>
    <recommendedName>
        <fullName evidence="3">histidine kinase</fullName>
        <ecNumber evidence="3">2.7.13.3</ecNumber>
    </recommendedName>
</protein>
<keyword evidence="4" id="KW-1003">Cell membrane</keyword>
<dbReference type="Pfam" id="PF02518">
    <property type="entry name" value="HATPase_c"/>
    <property type="match status" value="1"/>
</dbReference>
<feature type="coiled-coil region" evidence="13">
    <location>
        <begin position="245"/>
        <end position="272"/>
    </location>
</feature>
<keyword evidence="19" id="KW-1185">Reference proteome</keyword>
<gene>
    <name evidence="18" type="ORF">SAMN06296052_103220</name>
</gene>
<keyword evidence="5 12" id="KW-0597">Phosphoprotein</keyword>
<evidence type="ECO:0000256" key="1">
    <source>
        <dbReference type="ARBA" id="ARBA00000085"/>
    </source>
</evidence>
<dbReference type="InterPro" id="IPR036641">
    <property type="entry name" value="HPT_dom_sf"/>
</dbReference>
<evidence type="ECO:0000256" key="8">
    <source>
        <dbReference type="ARBA" id="ARBA00022840"/>
    </source>
</evidence>
<dbReference type="PRINTS" id="PR00344">
    <property type="entry name" value="BCTRLSENSOR"/>
</dbReference>
<evidence type="ECO:0000256" key="6">
    <source>
        <dbReference type="ARBA" id="ARBA00022692"/>
    </source>
</evidence>
<feature type="transmembrane region" description="Helical" evidence="15">
    <location>
        <begin position="12"/>
        <end position="31"/>
    </location>
</feature>
<dbReference type="GO" id="GO:0005524">
    <property type="term" value="F:ATP binding"/>
    <property type="evidence" value="ECO:0007669"/>
    <property type="project" value="UniProtKB-KW"/>
</dbReference>
<dbReference type="InterPro" id="IPR005467">
    <property type="entry name" value="His_kinase_dom"/>
</dbReference>